<gene>
    <name evidence="1" type="ORF">CARN6_1705</name>
</gene>
<comment type="caution">
    <text evidence="1">The sequence shown here is derived from an EMBL/GenBank/DDBJ whole genome shotgun (WGS) entry which is preliminary data.</text>
</comment>
<reference evidence="1" key="1">
    <citation type="submission" date="2009-10" db="EMBL/GenBank/DDBJ databases">
        <title>Diversity of trophic interactions inside an arsenic-rich microbial ecosystem.</title>
        <authorList>
            <person name="Bertin P.N."/>
            <person name="Heinrich-Salmeron A."/>
            <person name="Pelletier E."/>
            <person name="Goulhen-Chollet F."/>
            <person name="Arsene-Ploetze F."/>
            <person name="Gallien S."/>
            <person name="Calteau A."/>
            <person name="Vallenet D."/>
            <person name="Casiot C."/>
            <person name="Chane-Woon-Ming B."/>
            <person name="Giloteaux L."/>
            <person name="Barakat M."/>
            <person name="Bonnefoy V."/>
            <person name="Bruneel O."/>
            <person name="Chandler M."/>
            <person name="Cleiss J."/>
            <person name="Duran R."/>
            <person name="Elbaz-Poulichet F."/>
            <person name="Fonknechten N."/>
            <person name="Lauga B."/>
            <person name="Mornico D."/>
            <person name="Ortet P."/>
            <person name="Schaeffer C."/>
            <person name="Siguier P."/>
            <person name="Alexander Thil Smith A."/>
            <person name="Van Dorsselaer A."/>
            <person name="Weissenbach J."/>
            <person name="Medigue C."/>
            <person name="Le Paslier D."/>
        </authorList>
    </citation>
    <scope>NUCLEOTIDE SEQUENCE</scope>
</reference>
<organism evidence="1">
    <name type="scientific">mine drainage metagenome</name>
    <dbReference type="NCBI Taxonomy" id="410659"/>
    <lineage>
        <taxon>unclassified sequences</taxon>
        <taxon>metagenomes</taxon>
        <taxon>ecological metagenomes</taxon>
    </lineage>
</organism>
<evidence type="ECO:0000313" key="1">
    <source>
        <dbReference type="EMBL" id="CBI08254.1"/>
    </source>
</evidence>
<dbReference type="AlphaFoldDB" id="E6QLY3"/>
<sequence length="153" mass="16962">MIDIEGKTPVATFTAAAGQNYGFVAAYEHDGKYLILYGNNGETSQAICEDAADLAYWLESPDLNREDEIIQTANVRGSDVVEPADKESEGPFLILATHYCYGPTEHSHFVTDENGRAIEFDDLQAARAWITDEESGQYCLAHNEYTVPSYKIV</sequence>
<dbReference type="EMBL" id="CABQ01000199">
    <property type="protein sequence ID" value="CBI08254.1"/>
    <property type="molecule type" value="Genomic_DNA"/>
</dbReference>
<proteinExistence type="predicted"/>
<accession>E6QLY3</accession>
<protein>
    <submittedName>
        <fullName evidence="1">Uncharacterized protein</fullName>
    </submittedName>
</protein>
<name>E6QLY3_9ZZZZ</name>